<feature type="non-terminal residue" evidence="1">
    <location>
        <position position="1"/>
    </location>
</feature>
<organism evidence="1 2">
    <name type="scientific">Ceriporiopsis subvermispora (strain B)</name>
    <name type="common">White-rot fungus</name>
    <name type="synonym">Gelatoporia subvermispora</name>
    <dbReference type="NCBI Taxonomy" id="914234"/>
    <lineage>
        <taxon>Eukaryota</taxon>
        <taxon>Fungi</taxon>
        <taxon>Dikarya</taxon>
        <taxon>Basidiomycota</taxon>
        <taxon>Agaricomycotina</taxon>
        <taxon>Agaricomycetes</taxon>
        <taxon>Polyporales</taxon>
        <taxon>Gelatoporiaceae</taxon>
        <taxon>Gelatoporia</taxon>
    </lineage>
</organism>
<evidence type="ECO:0000313" key="1">
    <source>
        <dbReference type="EMBL" id="EMD31695.1"/>
    </source>
</evidence>
<protein>
    <submittedName>
        <fullName evidence="1">Uncharacterized protein</fullName>
    </submittedName>
</protein>
<dbReference type="HOGENOM" id="CLU_3050143_0_0_1"/>
<evidence type="ECO:0000313" key="2">
    <source>
        <dbReference type="Proteomes" id="UP000016930"/>
    </source>
</evidence>
<name>M2QHX4_CERS8</name>
<accession>M2QHX4</accession>
<reference evidence="1 2" key="1">
    <citation type="journal article" date="2012" name="Proc. Natl. Acad. Sci. U.S.A.">
        <title>Comparative genomics of Ceriporiopsis subvermispora and Phanerochaete chrysosporium provide insight into selective ligninolysis.</title>
        <authorList>
            <person name="Fernandez-Fueyo E."/>
            <person name="Ruiz-Duenas F.J."/>
            <person name="Ferreira P."/>
            <person name="Floudas D."/>
            <person name="Hibbett D.S."/>
            <person name="Canessa P."/>
            <person name="Larrondo L.F."/>
            <person name="James T.Y."/>
            <person name="Seelenfreund D."/>
            <person name="Lobos S."/>
            <person name="Polanco R."/>
            <person name="Tello M."/>
            <person name="Honda Y."/>
            <person name="Watanabe T."/>
            <person name="Watanabe T."/>
            <person name="Ryu J.S."/>
            <person name="Kubicek C.P."/>
            <person name="Schmoll M."/>
            <person name="Gaskell J."/>
            <person name="Hammel K.E."/>
            <person name="St John F.J."/>
            <person name="Vanden Wymelenberg A."/>
            <person name="Sabat G."/>
            <person name="Splinter BonDurant S."/>
            <person name="Syed K."/>
            <person name="Yadav J.S."/>
            <person name="Doddapaneni H."/>
            <person name="Subramanian V."/>
            <person name="Lavin J.L."/>
            <person name="Oguiza J.A."/>
            <person name="Perez G."/>
            <person name="Pisabarro A.G."/>
            <person name="Ramirez L."/>
            <person name="Santoyo F."/>
            <person name="Master E."/>
            <person name="Coutinho P.M."/>
            <person name="Henrissat B."/>
            <person name="Lombard V."/>
            <person name="Magnuson J.K."/>
            <person name="Kuees U."/>
            <person name="Hori C."/>
            <person name="Igarashi K."/>
            <person name="Samejima M."/>
            <person name="Held B.W."/>
            <person name="Barry K.W."/>
            <person name="LaButti K.M."/>
            <person name="Lapidus A."/>
            <person name="Lindquist E.A."/>
            <person name="Lucas S.M."/>
            <person name="Riley R."/>
            <person name="Salamov A.A."/>
            <person name="Hoffmeister D."/>
            <person name="Schwenk D."/>
            <person name="Hadar Y."/>
            <person name="Yarden O."/>
            <person name="de Vries R.P."/>
            <person name="Wiebenga A."/>
            <person name="Stenlid J."/>
            <person name="Eastwood D."/>
            <person name="Grigoriev I.V."/>
            <person name="Berka R.M."/>
            <person name="Blanchette R.A."/>
            <person name="Kersten P."/>
            <person name="Martinez A.T."/>
            <person name="Vicuna R."/>
            <person name="Cullen D."/>
        </authorList>
    </citation>
    <scope>NUCLEOTIDE SEQUENCE [LARGE SCALE GENOMIC DNA]</scope>
    <source>
        <strain evidence="1 2">B</strain>
    </source>
</reference>
<gene>
    <name evidence="1" type="ORF">CERSUDRAFT_119555</name>
</gene>
<dbReference type="AlphaFoldDB" id="M2QHX4"/>
<sequence length="54" mass="6007">LRSRSIPWDARASTISVTIASAHFRSRSFVAGDRTTGTRNTYIWSGFLHTPPSI</sequence>
<keyword evidence="2" id="KW-1185">Reference proteome</keyword>
<dbReference type="Proteomes" id="UP000016930">
    <property type="component" value="Unassembled WGS sequence"/>
</dbReference>
<proteinExistence type="predicted"/>
<dbReference type="EMBL" id="KB445816">
    <property type="protein sequence ID" value="EMD31695.1"/>
    <property type="molecule type" value="Genomic_DNA"/>
</dbReference>